<name>A0A4Y2EFP0_ARAVE</name>
<dbReference type="AlphaFoldDB" id="A0A4Y2EFP0"/>
<dbReference type="OrthoDB" id="6429252at2759"/>
<evidence type="ECO:0000313" key="1">
    <source>
        <dbReference type="EMBL" id="GBM26685.1"/>
    </source>
</evidence>
<evidence type="ECO:0000313" key="2">
    <source>
        <dbReference type="Proteomes" id="UP000499080"/>
    </source>
</evidence>
<sequence length="196" mass="22337">MEYHMDVLEIEYGNGVLYGCYGNGVPHGCYGNGVPHGCYGNGVWKWSTTWMLPMRPRKVTQGNYCVITRQACFQIPYHVCNERCLDLQVHSDHSSLLSASPSVDPSHVDLFFNDLAKEGSAEPLDNRGLLTYSEIFSKGRADNNRTWRIPPIHDWYQRKHPGAALELKVDRKLQTTITRFIRTLSYVRAMRSSVLA</sequence>
<accession>A0A4Y2EFP0</accession>
<reference evidence="1 2" key="1">
    <citation type="journal article" date="2019" name="Sci. Rep.">
        <title>Orb-weaving spider Araneus ventricosus genome elucidates the spidroin gene catalogue.</title>
        <authorList>
            <person name="Kono N."/>
            <person name="Nakamura H."/>
            <person name="Ohtoshi R."/>
            <person name="Moran D.A.P."/>
            <person name="Shinohara A."/>
            <person name="Yoshida Y."/>
            <person name="Fujiwara M."/>
            <person name="Mori M."/>
            <person name="Tomita M."/>
            <person name="Arakawa K."/>
        </authorList>
    </citation>
    <scope>NUCLEOTIDE SEQUENCE [LARGE SCALE GENOMIC DNA]</scope>
</reference>
<proteinExistence type="predicted"/>
<protein>
    <submittedName>
        <fullName evidence="1">Uncharacterized protein</fullName>
    </submittedName>
</protein>
<comment type="caution">
    <text evidence="1">The sequence shown here is derived from an EMBL/GenBank/DDBJ whole genome shotgun (WGS) entry which is preliminary data.</text>
</comment>
<gene>
    <name evidence="1" type="ORF">AVEN_124980_1</name>
</gene>
<dbReference type="EMBL" id="BGPR01000567">
    <property type="protein sequence ID" value="GBM26685.1"/>
    <property type="molecule type" value="Genomic_DNA"/>
</dbReference>
<dbReference type="Proteomes" id="UP000499080">
    <property type="component" value="Unassembled WGS sequence"/>
</dbReference>
<keyword evidence="2" id="KW-1185">Reference proteome</keyword>
<organism evidence="1 2">
    <name type="scientific">Araneus ventricosus</name>
    <name type="common">Orbweaver spider</name>
    <name type="synonym">Epeira ventricosa</name>
    <dbReference type="NCBI Taxonomy" id="182803"/>
    <lineage>
        <taxon>Eukaryota</taxon>
        <taxon>Metazoa</taxon>
        <taxon>Ecdysozoa</taxon>
        <taxon>Arthropoda</taxon>
        <taxon>Chelicerata</taxon>
        <taxon>Arachnida</taxon>
        <taxon>Araneae</taxon>
        <taxon>Araneomorphae</taxon>
        <taxon>Entelegynae</taxon>
        <taxon>Araneoidea</taxon>
        <taxon>Araneidae</taxon>
        <taxon>Araneus</taxon>
    </lineage>
</organism>